<evidence type="ECO:0000259" key="8">
    <source>
        <dbReference type="Pfam" id="PF01757"/>
    </source>
</evidence>
<comment type="similarity">
    <text evidence="2">Belongs to the acyltransferase 3 family.</text>
</comment>
<feature type="transmembrane region" description="Helical" evidence="7">
    <location>
        <begin position="292"/>
        <end position="310"/>
    </location>
</feature>
<feature type="transmembrane region" description="Helical" evidence="7">
    <location>
        <begin position="126"/>
        <end position="146"/>
    </location>
</feature>
<dbReference type="Proteomes" id="UP001223743">
    <property type="component" value="Unassembled WGS sequence"/>
</dbReference>
<evidence type="ECO:0000256" key="1">
    <source>
        <dbReference type="ARBA" id="ARBA00004651"/>
    </source>
</evidence>
<feature type="transmembrane region" description="Helical" evidence="7">
    <location>
        <begin position="229"/>
        <end position="249"/>
    </location>
</feature>
<keyword evidence="6 7" id="KW-0472">Membrane</keyword>
<keyword evidence="10" id="KW-1185">Reference proteome</keyword>
<feature type="transmembrane region" description="Helical" evidence="7">
    <location>
        <begin position="153"/>
        <end position="172"/>
    </location>
</feature>
<keyword evidence="3" id="KW-1003">Cell membrane</keyword>
<evidence type="ECO:0000256" key="4">
    <source>
        <dbReference type="ARBA" id="ARBA00022692"/>
    </source>
</evidence>
<feature type="domain" description="Acyltransferase 3" evidence="8">
    <location>
        <begin position="11"/>
        <end position="307"/>
    </location>
</feature>
<feature type="transmembrane region" description="Helical" evidence="7">
    <location>
        <begin position="87"/>
        <end position="106"/>
    </location>
</feature>
<feature type="transmembrane region" description="Helical" evidence="7">
    <location>
        <begin position="21"/>
        <end position="40"/>
    </location>
</feature>
<sequence length="324" mass="35088">MMREAQRRHIASLDILRVGSMLYIVGFWHLMNYAVAGGFYRNEVTTRVTVVLLATFTMLSGYLLGLRPVEPTRASIASFYRRRMLRIYPPLVLAVLCFVLMGLTTWPTAIRTMLLVGEIVGPPPLTLWYVAMLALFYLITPLLSVGSSAARRALVAVAVMLLLAALSGWGGLATDPRIALYFPSFAIGLAVAREPLPPRWMLFASAALGLASIVLTLGQPVPAIERTLLSAPMATLLALALLLLALSLANRVPPSPVLAALGTASFFMYLLHRPIYQALAQHIPFTGPVARTAILVLVALPIVAATSWTAQKAYDALLARLTLA</sequence>
<keyword evidence="5 7" id="KW-1133">Transmembrane helix</keyword>
<evidence type="ECO:0000256" key="6">
    <source>
        <dbReference type="ARBA" id="ARBA00023136"/>
    </source>
</evidence>
<evidence type="ECO:0000256" key="3">
    <source>
        <dbReference type="ARBA" id="ARBA00022475"/>
    </source>
</evidence>
<dbReference type="PANTHER" id="PTHR40074:SF2">
    <property type="entry name" value="O-ACETYLTRANSFERASE WECH"/>
    <property type="match status" value="1"/>
</dbReference>
<comment type="caution">
    <text evidence="9">The sequence shown here is derived from an EMBL/GenBank/DDBJ whole genome shotgun (WGS) entry which is preliminary data.</text>
</comment>
<gene>
    <name evidence="9" type="ORF">QO015_002507</name>
</gene>
<evidence type="ECO:0000256" key="5">
    <source>
        <dbReference type="ARBA" id="ARBA00022989"/>
    </source>
</evidence>
<name>A0ABU0M7F1_9HYPH</name>
<evidence type="ECO:0000256" key="2">
    <source>
        <dbReference type="ARBA" id="ARBA00007400"/>
    </source>
</evidence>
<keyword evidence="4 7" id="KW-0812">Transmembrane</keyword>
<dbReference type="EMBL" id="JAUSWJ010000001">
    <property type="protein sequence ID" value="MDQ0516894.1"/>
    <property type="molecule type" value="Genomic_DNA"/>
</dbReference>
<proteinExistence type="inferred from homology"/>
<feature type="transmembrane region" description="Helical" evidence="7">
    <location>
        <begin position="200"/>
        <end position="217"/>
    </location>
</feature>
<accession>A0ABU0M7F1</accession>
<dbReference type="RefSeq" id="WP_266279022.1">
    <property type="nucleotide sequence ID" value="NZ_JAPKNF010000001.1"/>
</dbReference>
<dbReference type="InterPro" id="IPR002656">
    <property type="entry name" value="Acyl_transf_3_dom"/>
</dbReference>
<dbReference type="PANTHER" id="PTHR40074">
    <property type="entry name" value="O-ACETYLTRANSFERASE WECH"/>
    <property type="match status" value="1"/>
</dbReference>
<reference evidence="9 10" key="1">
    <citation type="submission" date="2023-07" db="EMBL/GenBank/DDBJ databases">
        <title>Genomic Encyclopedia of Type Strains, Phase IV (KMG-IV): sequencing the most valuable type-strain genomes for metagenomic binning, comparative biology and taxonomic classification.</title>
        <authorList>
            <person name="Goeker M."/>
        </authorList>
    </citation>
    <scope>NUCLEOTIDE SEQUENCE [LARGE SCALE GENOMIC DNA]</scope>
    <source>
        <strain evidence="9 10">B1-1</strain>
    </source>
</reference>
<evidence type="ECO:0000313" key="9">
    <source>
        <dbReference type="EMBL" id="MDQ0516894.1"/>
    </source>
</evidence>
<feature type="transmembrane region" description="Helical" evidence="7">
    <location>
        <begin position="46"/>
        <end position="66"/>
    </location>
</feature>
<organism evidence="9 10">
    <name type="scientific">Kaistia geumhonensis</name>
    <dbReference type="NCBI Taxonomy" id="410839"/>
    <lineage>
        <taxon>Bacteria</taxon>
        <taxon>Pseudomonadati</taxon>
        <taxon>Pseudomonadota</taxon>
        <taxon>Alphaproteobacteria</taxon>
        <taxon>Hyphomicrobiales</taxon>
        <taxon>Kaistiaceae</taxon>
        <taxon>Kaistia</taxon>
    </lineage>
</organism>
<dbReference type="Pfam" id="PF01757">
    <property type="entry name" value="Acyl_transf_3"/>
    <property type="match status" value="1"/>
</dbReference>
<protein>
    <submittedName>
        <fullName evidence="9">Peptidoglycan/LPS O-acetylase OafA/YrhL</fullName>
    </submittedName>
</protein>
<evidence type="ECO:0000313" key="10">
    <source>
        <dbReference type="Proteomes" id="UP001223743"/>
    </source>
</evidence>
<evidence type="ECO:0000256" key="7">
    <source>
        <dbReference type="SAM" id="Phobius"/>
    </source>
</evidence>
<feature type="transmembrane region" description="Helical" evidence="7">
    <location>
        <begin position="256"/>
        <end position="272"/>
    </location>
</feature>
<comment type="subcellular location">
    <subcellularLocation>
        <location evidence="1">Cell membrane</location>
        <topology evidence="1">Multi-pass membrane protein</topology>
    </subcellularLocation>
</comment>